<evidence type="ECO:0000256" key="9">
    <source>
        <dbReference type="ARBA" id="ARBA00023136"/>
    </source>
</evidence>
<feature type="compositionally biased region" description="Polar residues" evidence="11">
    <location>
        <begin position="139"/>
        <end position="148"/>
    </location>
</feature>
<evidence type="ECO:0000256" key="11">
    <source>
        <dbReference type="SAM" id="MobiDB-lite"/>
    </source>
</evidence>
<evidence type="ECO:0000256" key="10">
    <source>
        <dbReference type="ARBA" id="ARBA00023225"/>
    </source>
</evidence>
<evidence type="ECO:0000256" key="2">
    <source>
        <dbReference type="ARBA" id="ARBA00010004"/>
    </source>
</evidence>
<keyword evidence="8" id="KW-0653">Protein transport</keyword>
<dbReference type="STRING" id="1122252.SAMN05660443_1738"/>
<dbReference type="InterPro" id="IPR012823">
    <property type="entry name" value="Flagell_FliJ"/>
</dbReference>
<protein>
    <recommendedName>
        <fullName evidence="3">Flagellar FliJ protein</fullName>
    </recommendedName>
</protein>
<dbReference type="InterPro" id="IPR053716">
    <property type="entry name" value="Flag_assembly_chemotaxis_eff"/>
</dbReference>
<name>A0A1I1H0C4_9GAMM</name>
<dbReference type="GO" id="GO:0006935">
    <property type="term" value="P:chemotaxis"/>
    <property type="evidence" value="ECO:0007669"/>
    <property type="project" value="UniProtKB-KW"/>
</dbReference>
<evidence type="ECO:0000256" key="3">
    <source>
        <dbReference type="ARBA" id="ARBA00020392"/>
    </source>
</evidence>
<proteinExistence type="inferred from homology"/>
<dbReference type="GO" id="GO:0005886">
    <property type="term" value="C:plasma membrane"/>
    <property type="evidence" value="ECO:0007669"/>
    <property type="project" value="UniProtKB-SubCell"/>
</dbReference>
<dbReference type="Pfam" id="PF02050">
    <property type="entry name" value="FliJ"/>
    <property type="match status" value="1"/>
</dbReference>
<feature type="compositionally biased region" description="Basic and acidic residues" evidence="11">
    <location>
        <begin position="120"/>
        <end position="137"/>
    </location>
</feature>
<dbReference type="PANTHER" id="PTHR38786">
    <property type="entry name" value="FLAGELLAR FLIJ PROTEIN"/>
    <property type="match status" value="1"/>
</dbReference>
<keyword evidence="7" id="KW-1005">Bacterial flagellum biogenesis</keyword>
<gene>
    <name evidence="12" type="ORF">SAMN05660443_1738</name>
</gene>
<organism evidence="12 13">
    <name type="scientific">Marinospirillum celere</name>
    <dbReference type="NCBI Taxonomy" id="1122252"/>
    <lineage>
        <taxon>Bacteria</taxon>
        <taxon>Pseudomonadati</taxon>
        <taxon>Pseudomonadota</taxon>
        <taxon>Gammaproteobacteria</taxon>
        <taxon>Oceanospirillales</taxon>
        <taxon>Oceanospirillaceae</taxon>
        <taxon>Marinospirillum</taxon>
    </lineage>
</organism>
<keyword evidence="5" id="KW-1003">Cell membrane</keyword>
<feature type="region of interest" description="Disordered" evidence="11">
    <location>
        <begin position="120"/>
        <end position="148"/>
    </location>
</feature>
<dbReference type="RefSeq" id="WP_091962077.1">
    <property type="nucleotide sequence ID" value="NZ_FOLH01000003.1"/>
</dbReference>
<dbReference type="Proteomes" id="UP000199058">
    <property type="component" value="Unassembled WGS sequence"/>
</dbReference>
<reference evidence="12 13" key="1">
    <citation type="submission" date="2016-10" db="EMBL/GenBank/DDBJ databases">
        <authorList>
            <person name="de Groot N.N."/>
        </authorList>
    </citation>
    <scope>NUCLEOTIDE SEQUENCE [LARGE SCALE GENOMIC DNA]</scope>
    <source>
        <strain evidence="12 13">DSM 18438</strain>
    </source>
</reference>
<sequence>MSRQKRLQPVLRLAEGKAEEASRALGYLNQKIEQEAQTKEQLKGYEKEYLQLMRCGDEPGRRMDIQAVLRYQAFVQRLEHAQIQQQEQIELLQRQKDQVTEHWIKTRARVKGLESIIESARREEEREAERKEQKLADEFTSTRYARNS</sequence>
<keyword evidence="9" id="KW-0472">Membrane</keyword>
<dbReference type="NCBIfam" id="TIGR02473">
    <property type="entry name" value="flagell_FliJ"/>
    <property type="match status" value="1"/>
</dbReference>
<dbReference type="GO" id="GO:0009288">
    <property type="term" value="C:bacterial-type flagellum"/>
    <property type="evidence" value="ECO:0007669"/>
    <property type="project" value="InterPro"/>
</dbReference>
<comment type="similarity">
    <text evidence="2">Belongs to the FliJ family.</text>
</comment>
<keyword evidence="6" id="KW-0145">Chemotaxis</keyword>
<evidence type="ECO:0000313" key="13">
    <source>
        <dbReference type="Proteomes" id="UP000199058"/>
    </source>
</evidence>
<keyword evidence="4" id="KW-0813">Transport</keyword>
<dbReference type="GO" id="GO:0044781">
    <property type="term" value="P:bacterial-type flagellum organization"/>
    <property type="evidence" value="ECO:0007669"/>
    <property type="project" value="UniProtKB-KW"/>
</dbReference>
<dbReference type="Gene3D" id="1.10.287.1700">
    <property type="match status" value="1"/>
</dbReference>
<keyword evidence="10" id="KW-1006">Bacterial flagellum protein export</keyword>
<dbReference type="EMBL" id="FOLH01000003">
    <property type="protein sequence ID" value="SFC17507.1"/>
    <property type="molecule type" value="Genomic_DNA"/>
</dbReference>
<evidence type="ECO:0000256" key="6">
    <source>
        <dbReference type="ARBA" id="ARBA00022500"/>
    </source>
</evidence>
<dbReference type="InterPro" id="IPR052570">
    <property type="entry name" value="FliJ"/>
</dbReference>
<evidence type="ECO:0000256" key="1">
    <source>
        <dbReference type="ARBA" id="ARBA00004413"/>
    </source>
</evidence>
<evidence type="ECO:0000256" key="8">
    <source>
        <dbReference type="ARBA" id="ARBA00022927"/>
    </source>
</evidence>
<evidence type="ECO:0000256" key="4">
    <source>
        <dbReference type="ARBA" id="ARBA00022448"/>
    </source>
</evidence>
<comment type="subcellular location">
    <subcellularLocation>
        <location evidence="1">Cell membrane</location>
        <topology evidence="1">Peripheral membrane protein</topology>
        <orientation evidence="1">Cytoplasmic side</orientation>
    </subcellularLocation>
</comment>
<dbReference type="AlphaFoldDB" id="A0A1I1H0C4"/>
<dbReference type="PANTHER" id="PTHR38786:SF1">
    <property type="entry name" value="FLAGELLAR FLIJ PROTEIN"/>
    <property type="match status" value="1"/>
</dbReference>
<evidence type="ECO:0000256" key="7">
    <source>
        <dbReference type="ARBA" id="ARBA00022795"/>
    </source>
</evidence>
<dbReference type="GO" id="GO:0015031">
    <property type="term" value="P:protein transport"/>
    <property type="evidence" value="ECO:0007669"/>
    <property type="project" value="UniProtKB-KW"/>
</dbReference>
<dbReference type="OrthoDB" id="6118332at2"/>
<keyword evidence="13" id="KW-1185">Reference proteome</keyword>
<accession>A0A1I1H0C4</accession>
<dbReference type="GO" id="GO:0071973">
    <property type="term" value="P:bacterial-type flagellum-dependent cell motility"/>
    <property type="evidence" value="ECO:0007669"/>
    <property type="project" value="InterPro"/>
</dbReference>
<evidence type="ECO:0000313" key="12">
    <source>
        <dbReference type="EMBL" id="SFC17507.1"/>
    </source>
</evidence>
<evidence type="ECO:0000256" key="5">
    <source>
        <dbReference type="ARBA" id="ARBA00022475"/>
    </source>
</evidence>